<dbReference type="EMBL" id="NVCU01000440">
    <property type="protein sequence ID" value="PFT73527.1"/>
    <property type="molecule type" value="Genomic_DNA"/>
</dbReference>
<accession>A0A9X7AU72</accession>
<gene>
    <name evidence="1" type="ORF">COK81_31470</name>
</gene>
<protein>
    <submittedName>
        <fullName evidence="1">Uncharacterized protein</fullName>
    </submittedName>
</protein>
<dbReference type="Proteomes" id="UP000225910">
    <property type="component" value="Unassembled WGS sequence"/>
</dbReference>
<comment type="caution">
    <text evidence="1">The sequence shown here is derived from an EMBL/GenBank/DDBJ whole genome shotgun (WGS) entry which is preliminary data.</text>
</comment>
<name>A0A9X7AU72_BACTU</name>
<proteinExistence type="predicted"/>
<organism evidence="1 2">
    <name type="scientific">Bacillus thuringiensis</name>
    <dbReference type="NCBI Taxonomy" id="1428"/>
    <lineage>
        <taxon>Bacteria</taxon>
        <taxon>Bacillati</taxon>
        <taxon>Bacillota</taxon>
        <taxon>Bacilli</taxon>
        <taxon>Bacillales</taxon>
        <taxon>Bacillaceae</taxon>
        <taxon>Bacillus</taxon>
        <taxon>Bacillus cereus group</taxon>
    </lineage>
</organism>
<sequence length="223" mass="26569">MAERFQYTLENQEWFESFVKSDEFSKVLGIVWKYGSEKRDGFLIRHKNREIIDNFSSLIRGVTPVKSLFRKDKDFVEWYCNISLNHPLLLKIKQMGWKPRIEEERTYPKGEFNHEIFIKTYILMRHDVGKVRKKNKKGAVAICARLRIHGSTDMLQHINQHLHNKLGVSFKKLQTDEKVERAKILCYQSKREIPVILKYIDSKESLEKFNSFKLGYVENPEEN</sequence>
<evidence type="ECO:0000313" key="1">
    <source>
        <dbReference type="EMBL" id="PFT73527.1"/>
    </source>
</evidence>
<dbReference type="AlphaFoldDB" id="A0A9X7AU72"/>
<dbReference type="RefSeq" id="WP_097984809.1">
    <property type="nucleotide sequence ID" value="NZ_LDFJ01000326.1"/>
</dbReference>
<reference evidence="1 2" key="1">
    <citation type="submission" date="2017-09" db="EMBL/GenBank/DDBJ databases">
        <title>Large-scale bioinformatics analysis of Bacillus genomes uncovers conserved roles of natural products in bacterial physiology.</title>
        <authorList>
            <consortium name="Agbiome Team Llc"/>
            <person name="Bleich R.M."/>
            <person name="Grubbs K.J."/>
            <person name="Santa Maria K.C."/>
            <person name="Allen S.E."/>
            <person name="Farag S."/>
            <person name="Shank E.A."/>
            <person name="Bowers A."/>
        </authorList>
    </citation>
    <scope>NUCLEOTIDE SEQUENCE [LARGE SCALE GENOMIC DNA]</scope>
    <source>
        <strain evidence="1 2">AFS064137</strain>
    </source>
</reference>
<evidence type="ECO:0000313" key="2">
    <source>
        <dbReference type="Proteomes" id="UP000225910"/>
    </source>
</evidence>